<dbReference type="InterPro" id="IPR050563">
    <property type="entry name" value="4-hydroxybenzoyl-CoA_TE"/>
</dbReference>
<dbReference type="PANTHER" id="PTHR31793:SF37">
    <property type="entry name" value="ACYL-COA THIOESTER HYDROLASE YBGC"/>
    <property type="match status" value="1"/>
</dbReference>
<dbReference type="EMBL" id="JH611165">
    <property type="protein sequence ID" value="EJP73421.1"/>
    <property type="molecule type" value="Genomic_DNA"/>
</dbReference>
<evidence type="ECO:0000313" key="4">
    <source>
        <dbReference type="Proteomes" id="UP000010116"/>
    </source>
</evidence>
<dbReference type="Proteomes" id="UP000010116">
    <property type="component" value="Unassembled WGS sequence"/>
</dbReference>
<dbReference type="NCBIfam" id="TIGR00051">
    <property type="entry name" value="YbgC/FadM family acyl-CoA thioesterase"/>
    <property type="match status" value="1"/>
</dbReference>
<dbReference type="SUPFAM" id="SSF54637">
    <property type="entry name" value="Thioesterase/thiol ester dehydrase-isomerase"/>
    <property type="match status" value="1"/>
</dbReference>
<name>J5KND9_9GAMM</name>
<reference evidence="3 4" key="1">
    <citation type="journal article" date="2012" name="ISME J.">
        <title>Genomic insights to SAR86, an abundant and uncultivated marine bacterial lineage.</title>
        <authorList>
            <person name="Dupont C.L."/>
            <person name="Rusch D.B."/>
            <person name="Yooseph S."/>
            <person name="Lombardo M.J."/>
            <person name="Richter R.A."/>
            <person name="Valas R."/>
            <person name="Novotny M."/>
            <person name="Yee-Greenbaum J."/>
            <person name="Selengut J.D."/>
            <person name="Haft D.H."/>
            <person name="Halpern A.L."/>
            <person name="Lasken R.S."/>
            <person name="Nealson K."/>
            <person name="Friedman R."/>
            <person name="Venter J.C."/>
        </authorList>
    </citation>
    <scope>NUCLEOTIDE SEQUENCE [LARGE SCALE GENOMIC DNA]</scope>
</reference>
<evidence type="ECO:0000256" key="1">
    <source>
        <dbReference type="ARBA" id="ARBA00005953"/>
    </source>
</evidence>
<dbReference type="InterPro" id="IPR029069">
    <property type="entry name" value="HotDog_dom_sf"/>
</dbReference>
<proteinExistence type="inferred from homology"/>
<dbReference type="HOGENOM" id="CLU_101141_7_1_6"/>
<sequence length="139" mass="15836">MSHIDAEAITLKVYLEDTDAQGYVYHANYLKYFERSRSNFINSINISHNDLKDHDLAFVAKKIEIDFLSPAYLEDELIIRSKVYLKSKARLSFIQTAEIKSNGLVCCSANVEICLINIASKKPKPLPNDLLLFFGKNYG</sequence>
<dbReference type="InterPro" id="IPR006684">
    <property type="entry name" value="YbgC/YbaW"/>
</dbReference>
<comment type="similarity">
    <text evidence="1">Belongs to the 4-hydroxybenzoyl-CoA thioesterase family.</text>
</comment>
<dbReference type="Gene3D" id="3.10.129.10">
    <property type="entry name" value="Hotdog Thioesterase"/>
    <property type="match status" value="1"/>
</dbReference>
<accession>J5KND9</accession>
<gene>
    <name evidence="3" type="ORF">NT02SARS_0355</name>
</gene>
<dbReference type="PANTHER" id="PTHR31793">
    <property type="entry name" value="4-HYDROXYBENZOYL-COA THIOESTERASE FAMILY MEMBER"/>
    <property type="match status" value="1"/>
</dbReference>
<evidence type="ECO:0000256" key="2">
    <source>
        <dbReference type="ARBA" id="ARBA00022801"/>
    </source>
</evidence>
<keyword evidence="2" id="KW-0378">Hydrolase</keyword>
<organism evidence="3 4">
    <name type="scientific">SAR86 cluster bacterium SAR86B</name>
    <dbReference type="NCBI Taxonomy" id="1123867"/>
    <lineage>
        <taxon>Bacteria</taxon>
        <taxon>Pseudomonadati</taxon>
        <taxon>Pseudomonadota</taxon>
        <taxon>Gammaproteobacteria</taxon>
        <taxon>SAR86 cluster</taxon>
    </lineage>
</organism>
<dbReference type="CDD" id="cd00586">
    <property type="entry name" value="4HBT"/>
    <property type="match status" value="1"/>
</dbReference>
<protein>
    <submittedName>
        <fullName evidence="3">Thioesterase YbgC</fullName>
    </submittedName>
</protein>
<dbReference type="Pfam" id="PF13279">
    <property type="entry name" value="4HBT_2"/>
    <property type="match status" value="1"/>
</dbReference>
<evidence type="ECO:0000313" key="3">
    <source>
        <dbReference type="EMBL" id="EJP73421.1"/>
    </source>
</evidence>
<dbReference type="AlphaFoldDB" id="J5KND9"/>
<dbReference type="PIRSF" id="PIRSF003230">
    <property type="entry name" value="YbgC"/>
    <property type="match status" value="1"/>
</dbReference>
<dbReference type="GO" id="GO:0047617">
    <property type="term" value="F:fatty acyl-CoA hydrolase activity"/>
    <property type="evidence" value="ECO:0007669"/>
    <property type="project" value="TreeGrafter"/>
</dbReference>